<evidence type="ECO:0000256" key="7">
    <source>
        <dbReference type="RuleBase" id="RU363032"/>
    </source>
</evidence>
<evidence type="ECO:0000256" key="4">
    <source>
        <dbReference type="ARBA" id="ARBA00022692"/>
    </source>
</evidence>
<dbReference type="InterPro" id="IPR035906">
    <property type="entry name" value="MetI-like_sf"/>
</dbReference>
<feature type="transmembrane region" description="Helical" evidence="7">
    <location>
        <begin position="227"/>
        <end position="249"/>
    </location>
</feature>
<dbReference type="RefSeq" id="WP_114186340.1">
    <property type="nucleotide sequence ID" value="NZ_BJYU01000018.1"/>
</dbReference>
<dbReference type="PANTHER" id="PTHR43163:SF6">
    <property type="entry name" value="DIPEPTIDE TRANSPORT SYSTEM PERMEASE PROTEIN DPPB-RELATED"/>
    <property type="match status" value="1"/>
</dbReference>
<feature type="transmembrane region" description="Helical" evidence="7">
    <location>
        <begin position="134"/>
        <end position="157"/>
    </location>
</feature>
<dbReference type="GO" id="GO:0005886">
    <property type="term" value="C:plasma membrane"/>
    <property type="evidence" value="ECO:0007669"/>
    <property type="project" value="UniProtKB-SubCell"/>
</dbReference>
<dbReference type="Gene3D" id="1.10.3720.10">
    <property type="entry name" value="MetI-like"/>
    <property type="match status" value="1"/>
</dbReference>
<sequence>MLSFILKRVLQTIVLLLAVSILVFIGCEILPGDVAQVALGQFATEDNVRALRLELGLDRPAYERYLSWLVGILQGDWGQSITTKTPVATMLSERLWNTGLLALVTTVVAVPLALVLGLLMAVGAGRTWDRSASIVVLGLSATPEFLIGSLAVLLFAVQLRWLPAVAYLSPGSGFSQTARALFLPVLTLVIVVTAQIARMTRAIIANLLTQPFVEMAVLKGVPSRRIVGVHALINAVGPLANIVALNIAYLVSGVVVVETIFAYPGLAGLMINAVQARDLPVVQACALIFCATYVIMILVADILAHLYDPRSNAQAAMEKL</sequence>
<reference evidence="9 10" key="1">
    <citation type="submission" date="2019-07" db="EMBL/GenBank/DDBJ databases">
        <title>Whole genome shotgun sequence of Microvirga aerophila NBRC 106136.</title>
        <authorList>
            <person name="Hosoyama A."/>
            <person name="Uohara A."/>
            <person name="Ohji S."/>
            <person name="Ichikawa N."/>
        </authorList>
    </citation>
    <scope>NUCLEOTIDE SEQUENCE [LARGE SCALE GENOMIC DNA]</scope>
    <source>
        <strain evidence="9 10">NBRC 106136</strain>
    </source>
</reference>
<dbReference type="PROSITE" id="PS50928">
    <property type="entry name" value="ABC_TM1"/>
    <property type="match status" value="1"/>
</dbReference>
<dbReference type="EMBL" id="BJYU01000018">
    <property type="protein sequence ID" value="GEO14037.1"/>
    <property type="molecule type" value="Genomic_DNA"/>
</dbReference>
<feature type="domain" description="ABC transmembrane type-1" evidence="8">
    <location>
        <begin position="95"/>
        <end position="300"/>
    </location>
</feature>
<keyword evidence="4 7" id="KW-0812">Transmembrane</keyword>
<feature type="transmembrane region" description="Helical" evidence="7">
    <location>
        <begin position="100"/>
        <end position="122"/>
    </location>
</feature>
<dbReference type="PANTHER" id="PTHR43163">
    <property type="entry name" value="DIPEPTIDE TRANSPORT SYSTEM PERMEASE PROTEIN DPPB-RELATED"/>
    <property type="match status" value="1"/>
</dbReference>
<evidence type="ECO:0000256" key="1">
    <source>
        <dbReference type="ARBA" id="ARBA00004651"/>
    </source>
</evidence>
<keyword evidence="6 7" id="KW-0472">Membrane</keyword>
<feature type="transmembrane region" description="Helical" evidence="7">
    <location>
        <begin position="177"/>
        <end position="197"/>
    </location>
</feature>
<proteinExistence type="inferred from homology"/>
<accession>A0A512BQF0</accession>
<dbReference type="PROSITE" id="PS51257">
    <property type="entry name" value="PROKAR_LIPOPROTEIN"/>
    <property type="match status" value="1"/>
</dbReference>
<dbReference type="Pfam" id="PF19300">
    <property type="entry name" value="BPD_transp_1_N"/>
    <property type="match status" value="1"/>
</dbReference>
<evidence type="ECO:0000313" key="9">
    <source>
        <dbReference type="EMBL" id="GEO14037.1"/>
    </source>
</evidence>
<comment type="subcellular location">
    <subcellularLocation>
        <location evidence="1 7">Cell membrane</location>
        <topology evidence="1 7">Multi-pass membrane protein</topology>
    </subcellularLocation>
</comment>
<dbReference type="AlphaFoldDB" id="A0A512BQF0"/>
<evidence type="ECO:0000259" key="8">
    <source>
        <dbReference type="PROSITE" id="PS50928"/>
    </source>
</evidence>
<dbReference type="CDD" id="cd06261">
    <property type="entry name" value="TM_PBP2"/>
    <property type="match status" value="1"/>
</dbReference>
<dbReference type="InterPro" id="IPR000515">
    <property type="entry name" value="MetI-like"/>
</dbReference>
<dbReference type="InterPro" id="IPR045621">
    <property type="entry name" value="BPD_transp_1_N"/>
</dbReference>
<dbReference type="OrthoDB" id="9805855at2"/>
<keyword evidence="10" id="KW-1185">Reference proteome</keyword>
<feature type="transmembrane region" description="Helical" evidence="7">
    <location>
        <begin position="286"/>
        <end position="307"/>
    </location>
</feature>
<evidence type="ECO:0000313" key="10">
    <source>
        <dbReference type="Proteomes" id="UP000321085"/>
    </source>
</evidence>
<organism evidence="9 10">
    <name type="scientific">Microvirga aerophila</name>
    <dbReference type="NCBI Taxonomy" id="670291"/>
    <lineage>
        <taxon>Bacteria</taxon>
        <taxon>Pseudomonadati</taxon>
        <taxon>Pseudomonadota</taxon>
        <taxon>Alphaproteobacteria</taxon>
        <taxon>Hyphomicrobiales</taxon>
        <taxon>Methylobacteriaceae</taxon>
        <taxon>Microvirga</taxon>
    </lineage>
</organism>
<protein>
    <submittedName>
        <fullName evidence="9">Peptide ABC transporter permease</fullName>
    </submittedName>
</protein>
<comment type="caution">
    <text evidence="9">The sequence shown here is derived from an EMBL/GenBank/DDBJ whole genome shotgun (WGS) entry which is preliminary data.</text>
</comment>
<dbReference type="SUPFAM" id="SSF161098">
    <property type="entry name" value="MetI-like"/>
    <property type="match status" value="1"/>
</dbReference>
<evidence type="ECO:0000256" key="6">
    <source>
        <dbReference type="ARBA" id="ARBA00023136"/>
    </source>
</evidence>
<keyword evidence="5 7" id="KW-1133">Transmembrane helix</keyword>
<feature type="transmembrane region" description="Helical" evidence="7">
    <location>
        <begin position="12"/>
        <end position="31"/>
    </location>
</feature>
<feature type="transmembrane region" description="Helical" evidence="7">
    <location>
        <begin position="255"/>
        <end position="274"/>
    </location>
</feature>
<name>A0A512BQF0_9HYPH</name>
<gene>
    <name evidence="9" type="ORF">MAE02_17330</name>
</gene>
<evidence type="ECO:0000256" key="2">
    <source>
        <dbReference type="ARBA" id="ARBA00022448"/>
    </source>
</evidence>
<dbReference type="GO" id="GO:0055085">
    <property type="term" value="P:transmembrane transport"/>
    <property type="evidence" value="ECO:0007669"/>
    <property type="project" value="InterPro"/>
</dbReference>
<comment type="similarity">
    <text evidence="7">Belongs to the binding-protein-dependent transport system permease family.</text>
</comment>
<dbReference type="Proteomes" id="UP000321085">
    <property type="component" value="Unassembled WGS sequence"/>
</dbReference>
<evidence type="ECO:0000256" key="3">
    <source>
        <dbReference type="ARBA" id="ARBA00022475"/>
    </source>
</evidence>
<evidence type="ECO:0000256" key="5">
    <source>
        <dbReference type="ARBA" id="ARBA00022989"/>
    </source>
</evidence>
<keyword evidence="3" id="KW-1003">Cell membrane</keyword>
<keyword evidence="2 7" id="KW-0813">Transport</keyword>
<dbReference type="Pfam" id="PF00528">
    <property type="entry name" value="BPD_transp_1"/>
    <property type="match status" value="1"/>
</dbReference>